<reference evidence="1 2" key="2">
    <citation type="journal article" date="2022" name="Mol. Ecol. Resour.">
        <title>The genomes of chicory, endive, great burdock and yacon provide insights into Asteraceae paleo-polyploidization history and plant inulin production.</title>
        <authorList>
            <person name="Fan W."/>
            <person name="Wang S."/>
            <person name="Wang H."/>
            <person name="Wang A."/>
            <person name="Jiang F."/>
            <person name="Liu H."/>
            <person name="Zhao H."/>
            <person name="Xu D."/>
            <person name="Zhang Y."/>
        </authorList>
    </citation>
    <scope>NUCLEOTIDE SEQUENCE [LARGE SCALE GENOMIC DNA]</scope>
    <source>
        <strain evidence="2">cv. Niubang</strain>
    </source>
</reference>
<sequence length="195" mass="22120">MSNVIRLLPISPLQSPKSLYLPSHRLAFSTSGSSTFLSDFCDRLKGKNDVNGGRMKAFTTISQQGSIRGLDYSSSPVSIDLKPILNETQLDRVIAQAQQLDESVVILWMANWCRKCIYLKPKLEKLAAYYHPRVRFYCIDVNNVPYKLVVRAGVTKMPTIQLWKDSKKQAEVIGGHKAYLVVNEVREMIENEDEP</sequence>
<gene>
    <name evidence="1" type="ORF">L6452_05696</name>
</gene>
<proteinExistence type="predicted"/>
<dbReference type="Proteomes" id="UP001055879">
    <property type="component" value="Linkage Group LG02"/>
</dbReference>
<name>A0ACB9EGU1_ARCLA</name>
<evidence type="ECO:0000313" key="2">
    <source>
        <dbReference type="Proteomes" id="UP001055879"/>
    </source>
</evidence>
<organism evidence="1 2">
    <name type="scientific">Arctium lappa</name>
    <name type="common">Greater burdock</name>
    <name type="synonym">Lappa major</name>
    <dbReference type="NCBI Taxonomy" id="4217"/>
    <lineage>
        <taxon>Eukaryota</taxon>
        <taxon>Viridiplantae</taxon>
        <taxon>Streptophyta</taxon>
        <taxon>Embryophyta</taxon>
        <taxon>Tracheophyta</taxon>
        <taxon>Spermatophyta</taxon>
        <taxon>Magnoliopsida</taxon>
        <taxon>eudicotyledons</taxon>
        <taxon>Gunneridae</taxon>
        <taxon>Pentapetalae</taxon>
        <taxon>asterids</taxon>
        <taxon>campanulids</taxon>
        <taxon>Asterales</taxon>
        <taxon>Asteraceae</taxon>
        <taxon>Carduoideae</taxon>
        <taxon>Cardueae</taxon>
        <taxon>Arctiinae</taxon>
        <taxon>Arctium</taxon>
    </lineage>
</organism>
<protein>
    <submittedName>
        <fullName evidence="1">Uncharacterized protein</fullName>
    </submittedName>
</protein>
<evidence type="ECO:0000313" key="1">
    <source>
        <dbReference type="EMBL" id="KAI3758144.1"/>
    </source>
</evidence>
<reference evidence="2" key="1">
    <citation type="journal article" date="2022" name="Mol. Ecol. Resour.">
        <title>The genomes of chicory, endive, great burdock and yacon provide insights into Asteraceae palaeo-polyploidization history and plant inulin production.</title>
        <authorList>
            <person name="Fan W."/>
            <person name="Wang S."/>
            <person name="Wang H."/>
            <person name="Wang A."/>
            <person name="Jiang F."/>
            <person name="Liu H."/>
            <person name="Zhao H."/>
            <person name="Xu D."/>
            <person name="Zhang Y."/>
        </authorList>
    </citation>
    <scope>NUCLEOTIDE SEQUENCE [LARGE SCALE GENOMIC DNA]</scope>
    <source>
        <strain evidence="2">cv. Niubang</strain>
    </source>
</reference>
<keyword evidence="2" id="KW-1185">Reference proteome</keyword>
<dbReference type="EMBL" id="CM042048">
    <property type="protein sequence ID" value="KAI3758144.1"/>
    <property type="molecule type" value="Genomic_DNA"/>
</dbReference>
<accession>A0ACB9EGU1</accession>
<comment type="caution">
    <text evidence="1">The sequence shown here is derived from an EMBL/GenBank/DDBJ whole genome shotgun (WGS) entry which is preliminary data.</text>
</comment>